<evidence type="ECO:0000256" key="5">
    <source>
        <dbReference type="ARBA" id="ARBA00023002"/>
    </source>
</evidence>
<evidence type="ECO:0000259" key="13">
    <source>
        <dbReference type="Pfam" id="PF00248"/>
    </source>
</evidence>
<keyword evidence="16" id="KW-1185">Reference proteome</keyword>
<accession>A0A9P7VEB8</accession>
<keyword evidence="3 12" id="KW-0812">Transmembrane</keyword>
<evidence type="ECO:0000256" key="7">
    <source>
        <dbReference type="ARBA" id="ARBA00050878"/>
    </source>
</evidence>
<dbReference type="PANTHER" id="PTHR11732">
    <property type="entry name" value="ALDO/KETO REDUCTASE"/>
    <property type="match status" value="1"/>
</dbReference>
<dbReference type="InterPro" id="IPR023210">
    <property type="entry name" value="NADP_OxRdtase_dom"/>
</dbReference>
<dbReference type="RefSeq" id="XP_043051814.1">
    <property type="nucleotide sequence ID" value="XM_043191137.1"/>
</dbReference>
<feature type="transmembrane region" description="Helical" evidence="12">
    <location>
        <begin position="529"/>
        <end position="548"/>
    </location>
</feature>
<feature type="transmembrane region" description="Helical" evidence="12">
    <location>
        <begin position="581"/>
        <end position="599"/>
    </location>
</feature>
<evidence type="ECO:0000256" key="8">
    <source>
        <dbReference type="ARBA" id="ARBA00051098"/>
    </source>
</evidence>
<feature type="domain" description="NADP-dependent oxidoreductase" evidence="13">
    <location>
        <begin position="22"/>
        <end position="274"/>
    </location>
</feature>
<dbReference type="PROSITE" id="PS00062">
    <property type="entry name" value="ALDOKETO_REDUCTASE_2"/>
    <property type="match status" value="1"/>
</dbReference>
<dbReference type="AlphaFoldDB" id="A0A9P7VEB8"/>
<reference evidence="15" key="1">
    <citation type="submission" date="2021-03" db="EMBL/GenBank/DDBJ databases">
        <authorList>
            <person name="Palmer J.M."/>
        </authorList>
    </citation>
    <scope>NUCLEOTIDE SEQUENCE</scope>
    <source>
        <strain evidence="15">ARV_011</strain>
    </source>
</reference>
<evidence type="ECO:0000313" key="16">
    <source>
        <dbReference type="Proteomes" id="UP000790833"/>
    </source>
</evidence>
<dbReference type="InterPro" id="IPR006977">
    <property type="entry name" value="Yip1_dom"/>
</dbReference>
<comment type="caution">
    <text evidence="15">The sequence shown here is derived from an EMBL/GenBank/DDBJ whole genome shotgun (WGS) entry which is preliminary data.</text>
</comment>
<evidence type="ECO:0000256" key="1">
    <source>
        <dbReference type="ARBA" id="ARBA00004141"/>
    </source>
</evidence>
<feature type="domain" description="Yip1" evidence="14">
    <location>
        <begin position="452"/>
        <end position="596"/>
    </location>
</feature>
<dbReference type="GO" id="GO:0016020">
    <property type="term" value="C:membrane"/>
    <property type="evidence" value="ECO:0007669"/>
    <property type="project" value="UniProtKB-SubCell"/>
</dbReference>
<gene>
    <name evidence="15" type="ORF">KQ657_000284</name>
</gene>
<dbReference type="InterPro" id="IPR018170">
    <property type="entry name" value="Aldo/ket_reductase_CS"/>
</dbReference>
<dbReference type="EC" id="1.1.1.358" evidence="9"/>
<dbReference type="EMBL" id="JAHMUF010000001">
    <property type="protein sequence ID" value="KAG7196269.1"/>
    <property type="molecule type" value="Genomic_DNA"/>
</dbReference>
<evidence type="ECO:0000256" key="10">
    <source>
        <dbReference type="ARBA" id="ARBA00079693"/>
    </source>
</evidence>
<comment type="catalytic activity">
    <reaction evidence="8">
        <text>isatin + NADPH + H(+) = 3-hydroxyindolin-2-one + NADP(+)</text>
        <dbReference type="Rhea" id="RHEA:68608"/>
        <dbReference type="ChEBI" id="CHEBI:15378"/>
        <dbReference type="ChEBI" id="CHEBI:27539"/>
        <dbReference type="ChEBI" id="CHEBI:28536"/>
        <dbReference type="ChEBI" id="CHEBI:57783"/>
        <dbReference type="ChEBI" id="CHEBI:58349"/>
    </reaction>
</comment>
<dbReference type="Pfam" id="PF04893">
    <property type="entry name" value="Yip1"/>
    <property type="match status" value="1"/>
</dbReference>
<evidence type="ECO:0000256" key="11">
    <source>
        <dbReference type="ARBA" id="ARBA00081322"/>
    </source>
</evidence>
<sequence>MVTPTNNTKTYTLNNGTVIPAVGLGTWQASEEGAAYNAVKVALQNNYRHIDTAAIYGNEEEVGKGIKDSGVPREEIFVTTKLWNADHRDPASALDASLAKLGLDYVDLYLIHWPVSWKAGTNDNETDWDYVDTYKELQKLVGSGKVKAIGVSNFTKKKLERLLADPEVTVKPAVNQIEAHPLLPQPELYDYLKKNDILLESYSPLGSTDAPLLKNATVQEIAKKNGVEPAALLISWAVQRDAVVLPKSVTDARVIANLKTFTIPDEDFDALNHLAEKVGTTRPNTFSEFIVADEEELASPSYNNAASPPPSPVTGSYTTNNPTISSANDFFKPGSWAPKVDLSSAFNPFMTQLSGAINENDQVRERQYTGGDTLDEPVWVTLKRDLAQIGKRLVIVLWPLRLKKLARLQQGRLIDFAASNGISIPQSIISSRRISVDENTRDDEGNGGGDFNTAMMENNLTWDLWGPLLFSLTYSVTLGLTAAGGNLANSVFSGSFAFTWLLYLAIGLNIQLLGGSVSFLSAISALGYSMFPIVIGGLICALVVHWWVLRLPLMIIMTIWSVYVSALSLECSGVLPGRVVLAIYPVCLLYTLMSWLVVIT</sequence>
<dbReference type="SUPFAM" id="SSF51430">
    <property type="entry name" value="NAD(P)-linked oxidoreductase"/>
    <property type="match status" value="1"/>
</dbReference>
<keyword evidence="4 12" id="KW-1133">Transmembrane helix</keyword>
<dbReference type="Gene3D" id="3.20.20.100">
    <property type="entry name" value="NADP-dependent oxidoreductase domain"/>
    <property type="match status" value="1"/>
</dbReference>
<evidence type="ECO:0000259" key="14">
    <source>
        <dbReference type="Pfam" id="PF04893"/>
    </source>
</evidence>
<dbReference type="GO" id="GO:0042180">
    <property type="term" value="P:ketone metabolic process"/>
    <property type="evidence" value="ECO:0007669"/>
    <property type="project" value="UniProtKB-ARBA"/>
</dbReference>
<dbReference type="GO" id="GO:0047011">
    <property type="term" value="F:2-dehydropantolactone reductase (A-specific) activity"/>
    <property type="evidence" value="ECO:0007669"/>
    <property type="project" value="UniProtKB-ARBA"/>
</dbReference>
<comment type="subcellular location">
    <subcellularLocation>
        <location evidence="1">Membrane</location>
        <topology evidence="1">Multi-pass membrane protein</topology>
    </subcellularLocation>
</comment>
<keyword evidence="6 12" id="KW-0472">Membrane</keyword>
<name>A0A9P7VEB8_9ASCO</name>
<evidence type="ECO:0000313" key="15">
    <source>
        <dbReference type="EMBL" id="KAG7196269.1"/>
    </source>
</evidence>
<dbReference type="PRINTS" id="PR00069">
    <property type="entry name" value="ALDKETRDTASE"/>
</dbReference>
<evidence type="ECO:0000256" key="6">
    <source>
        <dbReference type="ARBA" id="ARBA00023136"/>
    </source>
</evidence>
<keyword evidence="5" id="KW-0560">Oxidoreductase</keyword>
<dbReference type="Pfam" id="PF00248">
    <property type="entry name" value="Aldo_ket_red"/>
    <property type="match status" value="1"/>
</dbReference>
<evidence type="ECO:0000256" key="4">
    <source>
        <dbReference type="ARBA" id="ARBA00022989"/>
    </source>
</evidence>
<comment type="catalytic activity">
    <reaction evidence="7">
        <text>(R)-pantolactone + NADP(+) = 2-dehydropantolactone + NADPH + H(+)</text>
        <dbReference type="Rhea" id="RHEA:18981"/>
        <dbReference type="ChEBI" id="CHEBI:15378"/>
        <dbReference type="ChEBI" id="CHEBI:16719"/>
        <dbReference type="ChEBI" id="CHEBI:18395"/>
        <dbReference type="ChEBI" id="CHEBI:57783"/>
        <dbReference type="ChEBI" id="CHEBI:58349"/>
        <dbReference type="EC" id="1.1.1.358"/>
    </reaction>
</comment>
<dbReference type="InterPro" id="IPR020471">
    <property type="entry name" value="AKR"/>
</dbReference>
<evidence type="ECO:0000256" key="9">
    <source>
        <dbReference type="ARBA" id="ARBA00066965"/>
    </source>
</evidence>
<dbReference type="InterPro" id="IPR036812">
    <property type="entry name" value="NAD(P)_OxRdtase_dom_sf"/>
</dbReference>
<dbReference type="OrthoDB" id="416253at2759"/>
<protein>
    <recommendedName>
        <fullName evidence="10">2-dehydropantolactone reductase</fullName>
        <ecNumber evidence="9">1.1.1.358</ecNumber>
    </recommendedName>
    <alternativeName>
        <fullName evidence="10">2-dehydropantolactone reductase</fullName>
    </alternativeName>
    <alternativeName>
        <fullName evidence="11">Ketopantoyl-lactone reductase</fullName>
    </alternativeName>
</protein>
<evidence type="ECO:0000256" key="3">
    <source>
        <dbReference type="ARBA" id="ARBA00022692"/>
    </source>
</evidence>
<feature type="transmembrane region" description="Helical" evidence="12">
    <location>
        <begin position="555"/>
        <end position="575"/>
    </location>
</feature>
<evidence type="ECO:0000256" key="2">
    <source>
        <dbReference type="ARBA" id="ARBA00010596"/>
    </source>
</evidence>
<organism evidence="15 16">
    <name type="scientific">Scheffersomyces spartinae</name>
    <dbReference type="NCBI Taxonomy" id="45513"/>
    <lineage>
        <taxon>Eukaryota</taxon>
        <taxon>Fungi</taxon>
        <taxon>Dikarya</taxon>
        <taxon>Ascomycota</taxon>
        <taxon>Saccharomycotina</taxon>
        <taxon>Pichiomycetes</taxon>
        <taxon>Debaryomycetaceae</taxon>
        <taxon>Scheffersomyces</taxon>
    </lineage>
</organism>
<dbReference type="Proteomes" id="UP000790833">
    <property type="component" value="Unassembled WGS sequence"/>
</dbReference>
<dbReference type="GeneID" id="66113658"/>
<proteinExistence type="inferred from homology"/>
<feature type="transmembrane region" description="Helical" evidence="12">
    <location>
        <begin position="464"/>
        <end position="488"/>
    </location>
</feature>
<evidence type="ECO:0000256" key="12">
    <source>
        <dbReference type="SAM" id="Phobius"/>
    </source>
</evidence>
<comment type="similarity">
    <text evidence="2">Belongs to the YIP1 family.</text>
</comment>
<dbReference type="FunFam" id="3.20.20.100:FF:000002">
    <property type="entry name" value="2,5-diketo-D-gluconic acid reductase A"/>
    <property type="match status" value="1"/>
</dbReference>
<feature type="transmembrane region" description="Helical" evidence="12">
    <location>
        <begin position="500"/>
        <end position="523"/>
    </location>
</feature>